<gene>
    <name evidence="4" type="ORF">GLAREA_04937</name>
</gene>
<dbReference type="PROSITE" id="PS50888">
    <property type="entry name" value="BHLH"/>
    <property type="match status" value="1"/>
</dbReference>
<dbReference type="Pfam" id="PF00010">
    <property type="entry name" value="HLH"/>
    <property type="match status" value="1"/>
</dbReference>
<feature type="region of interest" description="Disordered" evidence="2">
    <location>
        <begin position="98"/>
        <end position="170"/>
    </location>
</feature>
<feature type="compositionally biased region" description="Basic and acidic residues" evidence="2">
    <location>
        <begin position="112"/>
        <end position="121"/>
    </location>
</feature>
<dbReference type="OrthoDB" id="3529902at2759"/>
<proteinExistence type="predicted"/>
<dbReference type="HOGENOM" id="CLU_1073828_0_0_1"/>
<organism evidence="4 5">
    <name type="scientific">Glarea lozoyensis (strain ATCC 20868 / MF5171)</name>
    <dbReference type="NCBI Taxonomy" id="1116229"/>
    <lineage>
        <taxon>Eukaryota</taxon>
        <taxon>Fungi</taxon>
        <taxon>Dikarya</taxon>
        <taxon>Ascomycota</taxon>
        <taxon>Pezizomycotina</taxon>
        <taxon>Leotiomycetes</taxon>
        <taxon>Helotiales</taxon>
        <taxon>Helotiaceae</taxon>
        <taxon>Glarea</taxon>
    </lineage>
</organism>
<protein>
    <submittedName>
        <fullName evidence="4">HLH, helix-loop-helix DNA-binding protein</fullName>
    </submittedName>
</protein>
<dbReference type="Proteomes" id="UP000016922">
    <property type="component" value="Unassembled WGS sequence"/>
</dbReference>
<evidence type="ECO:0000256" key="1">
    <source>
        <dbReference type="SAM" id="Coils"/>
    </source>
</evidence>
<dbReference type="InterPro" id="IPR011598">
    <property type="entry name" value="bHLH_dom"/>
</dbReference>
<dbReference type="GO" id="GO:0003677">
    <property type="term" value="F:DNA binding"/>
    <property type="evidence" value="ECO:0007669"/>
    <property type="project" value="UniProtKB-KW"/>
</dbReference>
<dbReference type="EMBL" id="KE145369">
    <property type="protein sequence ID" value="EPE28146.1"/>
    <property type="molecule type" value="Genomic_DNA"/>
</dbReference>
<dbReference type="GeneID" id="19463992"/>
<dbReference type="RefSeq" id="XP_008085505.1">
    <property type="nucleotide sequence ID" value="XM_008087314.1"/>
</dbReference>
<evidence type="ECO:0000259" key="3">
    <source>
        <dbReference type="PROSITE" id="PS50888"/>
    </source>
</evidence>
<feature type="coiled-coil region" evidence="1">
    <location>
        <begin position="212"/>
        <end position="246"/>
    </location>
</feature>
<dbReference type="InterPro" id="IPR036638">
    <property type="entry name" value="HLH_DNA-bd_sf"/>
</dbReference>
<evidence type="ECO:0000256" key="2">
    <source>
        <dbReference type="SAM" id="MobiDB-lite"/>
    </source>
</evidence>
<dbReference type="SMART" id="SM00353">
    <property type="entry name" value="HLH"/>
    <property type="match status" value="1"/>
</dbReference>
<sequence length="259" mass="29398">MEPIYNPDYFSLSEGKIHEPQEWSHDWAPLTSPWESRTPPELPLAIWQYTTAALNQQNRIEVNSMNDLPFASYQLSSPTSSILPSPNDALFSHHVASLPSPVVRQSPNMNSGERKRPRSENSIEDEDDDSGGESWDHSPAQPSTSRKSLKNSNSQRATSTSDEASIRNAKRTHTVVEKNYRERLNDKIADLAVYLFETSSDARAKPSKSLVMTRAKERLKQLETRNKSLENEVVKLRQQIAILDHIVSEKKDKEKNTDT</sequence>
<accession>S3D803</accession>
<dbReference type="STRING" id="1116229.S3D803"/>
<feature type="compositionally biased region" description="Polar residues" evidence="2">
    <location>
        <begin position="140"/>
        <end position="163"/>
    </location>
</feature>
<dbReference type="Gene3D" id="4.10.280.10">
    <property type="entry name" value="Helix-loop-helix DNA-binding domain"/>
    <property type="match status" value="1"/>
</dbReference>
<keyword evidence="4" id="KW-0238">DNA-binding</keyword>
<name>S3D803_GLAL2</name>
<keyword evidence="5" id="KW-1185">Reference proteome</keyword>
<dbReference type="SUPFAM" id="SSF47459">
    <property type="entry name" value="HLH, helix-loop-helix DNA-binding domain"/>
    <property type="match status" value="1"/>
</dbReference>
<feature type="compositionally biased region" description="Acidic residues" evidence="2">
    <location>
        <begin position="122"/>
        <end position="131"/>
    </location>
</feature>
<dbReference type="AlphaFoldDB" id="S3D803"/>
<keyword evidence="1" id="KW-0175">Coiled coil</keyword>
<dbReference type="KEGG" id="glz:GLAREA_04937"/>
<reference evidence="4 5" key="1">
    <citation type="journal article" date="2013" name="BMC Genomics">
        <title>Genomics-driven discovery of the pneumocandin biosynthetic gene cluster in the fungus Glarea lozoyensis.</title>
        <authorList>
            <person name="Chen L."/>
            <person name="Yue Q."/>
            <person name="Zhang X."/>
            <person name="Xiang M."/>
            <person name="Wang C."/>
            <person name="Li S."/>
            <person name="Che Y."/>
            <person name="Ortiz-Lopez F.J."/>
            <person name="Bills G.F."/>
            <person name="Liu X."/>
            <person name="An Z."/>
        </authorList>
    </citation>
    <scope>NUCLEOTIDE SEQUENCE [LARGE SCALE GENOMIC DNA]</scope>
    <source>
        <strain evidence="5">ATCC 20868 / MF5171</strain>
    </source>
</reference>
<evidence type="ECO:0000313" key="5">
    <source>
        <dbReference type="Proteomes" id="UP000016922"/>
    </source>
</evidence>
<dbReference type="GO" id="GO:0046983">
    <property type="term" value="F:protein dimerization activity"/>
    <property type="evidence" value="ECO:0007669"/>
    <property type="project" value="InterPro"/>
</dbReference>
<feature type="domain" description="BHLH" evidence="3">
    <location>
        <begin position="168"/>
        <end position="222"/>
    </location>
</feature>
<evidence type="ECO:0000313" key="4">
    <source>
        <dbReference type="EMBL" id="EPE28146.1"/>
    </source>
</evidence>